<gene>
    <name evidence="3" type="ORF">TH30_04630</name>
</gene>
<reference evidence="3 4" key="1">
    <citation type="submission" date="2014-07" db="EMBL/GenBank/DDBJ databases">
        <title>Draft genome sequence of Thalassospira profundimaris PR54-5.</title>
        <authorList>
            <person name="Lai Q."/>
            <person name="Shao Z."/>
        </authorList>
    </citation>
    <scope>NUCLEOTIDE SEQUENCE [LARGE SCALE GENOMIC DNA]</scope>
    <source>
        <strain evidence="3 4">PR54-5</strain>
    </source>
</reference>
<name>A0A367X261_9PROT</name>
<organism evidence="3 4">
    <name type="scientific">Thalassospira profundimaris</name>
    <dbReference type="NCBI Taxonomy" id="502049"/>
    <lineage>
        <taxon>Bacteria</taxon>
        <taxon>Pseudomonadati</taxon>
        <taxon>Pseudomonadota</taxon>
        <taxon>Alphaproteobacteria</taxon>
        <taxon>Rhodospirillales</taxon>
        <taxon>Thalassospiraceae</taxon>
        <taxon>Thalassospira</taxon>
    </lineage>
</organism>
<sequence>MKSKLLALLLLLSCLDLSASAQDISNDTNTNAPISTAAPEDTADIDAMVEKVNIITRANSTTELPENDPIPLDLGLVEVPGVSTDLTKGVTAKAYARYVSVDGMKIGQLVLSSVEKGDRVEALNSDNFVAQFDLNQPALDPSSPISVEGNKEELTAALERLAADEETSEQVKEEEVADSGVGATGGDPGSNASSNPDASGYSTPASLDVGDAPKISSNITTEGCEIRVDLDQLQAIQQTRVVTTTDGTPEYGECADGAERFKIDMSFAVCPYDENIETMKATAQFMYYYTDGGGNREEIGDCQPDSEKVYDIVEDRNACRVYLDYINLQAIPQGKLVYTNHNGKVVPVADCAASIEIDPVPMIETTEGCDIRDDFIAGMSFGRSKYIYNLEGQDWDTSCQDNDEEYSHTTIYKTANGDQVCEPIINRESGKVTLQSRVMINVNGFELYRSPCTPDTSAKDIQSTTAGCEDPSKWTHNLSTSQSIGQERFYYLLDGKQEPVTECQDNGVIYSHQQELTGWQPHDVQLFAYRLVTVYIEGVPTVTGRYNVLTSQVLPGDPQIPYTYVGVGPATNGETFYEGCTRFDERDEVETYKRPDGSSHKVIVGDALPLNLGNKCIANFDWATPTNSSWTAPQNHTGGPCGNGSGTTTVKVGGSDGYYENRTVYNSNHCNYTSSVGTRTTVREDGELIGEPQSNTCTTLAAQSSVHQKQSGWEYWTQYEPNKYNYPTHSDSVKSGCMGNWGWW</sequence>
<evidence type="ECO:0000256" key="2">
    <source>
        <dbReference type="SAM" id="SignalP"/>
    </source>
</evidence>
<dbReference type="EMBL" id="JPWI01000002">
    <property type="protein sequence ID" value="RCK47748.1"/>
    <property type="molecule type" value="Genomic_DNA"/>
</dbReference>
<dbReference type="Proteomes" id="UP000252255">
    <property type="component" value="Unassembled WGS sequence"/>
</dbReference>
<evidence type="ECO:0008006" key="5">
    <source>
        <dbReference type="Google" id="ProtNLM"/>
    </source>
</evidence>
<feature type="compositionally biased region" description="Polar residues" evidence="1">
    <location>
        <begin position="190"/>
        <end position="205"/>
    </location>
</feature>
<comment type="caution">
    <text evidence="3">The sequence shown here is derived from an EMBL/GenBank/DDBJ whole genome shotgun (WGS) entry which is preliminary data.</text>
</comment>
<dbReference type="RefSeq" id="WP_063089310.1">
    <property type="nucleotide sequence ID" value="NZ_JPWI01000002.1"/>
</dbReference>
<feature type="region of interest" description="Disordered" evidence="1">
    <location>
        <begin position="162"/>
        <end position="214"/>
    </location>
</feature>
<evidence type="ECO:0000313" key="4">
    <source>
        <dbReference type="Proteomes" id="UP000252255"/>
    </source>
</evidence>
<protein>
    <recommendedName>
        <fullName evidence="5">Secreted protein</fullName>
    </recommendedName>
</protein>
<accession>A0A367X261</accession>
<feature type="signal peptide" evidence="2">
    <location>
        <begin position="1"/>
        <end position="21"/>
    </location>
</feature>
<dbReference type="AlphaFoldDB" id="A0A367X261"/>
<evidence type="ECO:0000256" key="1">
    <source>
        <dbReference type="SAM" id="MobiDB-lite"/>
    </source>
</evidence>
<proteinExistence type="predicted"/>
<dbReference type="OrthoDB" id="7669659at2"/>
<feature type="chain" id="PRO_5016752485" description="Secreted protein" evidence="2">
    <location>
        <begin position="22"/>
        <end position="744"/>
    </location>
</feature>
<keyword evidence="2" id="KW-0732">Signal</keyword>
<evidence type="ECO:0000313" key="3">
    <source>
        <dbReference type="EMBL" id="RCK47748.1"/>
    </source>
</evidence>